<name>A0A543FRL7_9PSEU</name>
<dbReference type="InterPro" id="IPR011051">
    <property type="entry name" value="RmlC_Cupin_sf"/>
</dbReference>
<dbReference type="Proteomes" id="UP000319818">
    <property type="component" value="Unassembled WGS sequence"/>
</dbReference>
<dbReference type="RefSeq" id="WP_142103363.1">
    <property type="nucleotide sequence ID" value="NZ_VFPH01000002.1"/>
</dbReference>
<comment type="caution">
    <text evidence="1">The sequence shown here is derived from an EMBL/GenBank/DDBJ whole genome shotgun (WGS) entry which is preliminary data.</text>
</comment>
<dbReference type="OrthoDB" id="161242at2"/>
<evidence type="ECO:0000313" key="2">
    <source>
        <dbReference type="Proteomes" id="UP000319818"/>
    </source>
</evidence>
<evidence type="ECO:0000313" key="1">
    <source>
        <dbReference type="EMBL" id="TQM36485.1"/>
    </source>
</evidence>
<gene>
    <name evidence="1" type="ORF">FB388_3664</name>
</gene>
<evidence type="ECO:0008006" key="3">
    <source>
        <dbReference type="Google" id="ProtNLM"/>
    </source>
</evidence>
<accession>A0A543FRL7</accession>
<dbReference type="AlphaFoldDB" id="A0A543FRL7"/>
<proteinExistence type="predicted"/>
<keyword evidence="2" id="KW-1185">Reference proteome</keyword>
<dbReference type="SUPFAM" id="SSF51182">
    <property type="entry name" value="RmlC-like cupins"/>
    <property type="match status" value="1"/>
</dbReference>
<reference evidence="1 2" key="1">
    <citation type="submission" date="2019-06" db="EMBL/GenBank/DDBJ databases">
        <title>Sequencing the genomes of 1000 actinobacteria strains.</title>
        <authorList>
            <person name="Klenk H.-P."/>
        </authorList>
    </citation>
    <scope>NUCLEOTIDE SEQUENCE [LARGE SCALE GENOMIC DNA]</scope>
    <source>
        <strain evidence="1 2">DSM 45511</strain>
    </source>
</reference>
<dbReference type="EMBL" id="VFPH01000002">
    <property type="protein sequence ID" value="TQM36485.1"/>
    <property type="molecule type" value="Genomic_DNA"/>
</dbReference>
<organism evidence="1 2">
    <name type="scientific">Pseudonocardia cypriaca</name>
    <dbReference type="NCBI Taxonomy" id="882449"/>
    <lineage>
        <taxon>Bacteria</taxon>
        <taxon>Bacillati</taxon>
        <taxon>Actinomycetota</taxon>
        <taxon>Actinomycetes</taxon>
        <taxon>Pseudonocardiales</taxon>
        <taxon>Pseudonocardiaceae</taxon>
        <taxon>Pseudonocardia</taxon>
    </lineage>
</organism>
<dbReference type="CDD" id="cd06990">
    <property type="entry name" value="cupin_DUF861"/>
    <property type="match status" value="1"/>
</dbReference>
<sequence length="124" mass="13329">MTGTQPLEHVSFEKPDEVREGTNWRMELVNLAGGAQVGRIALQPGWKWSNDVKPVAGTDLCMAPHQQYMVSGHIHVEMSDGTELDAGPGEVTSLPPGHDAWVVGDEAVVAIDWQGASVWAAEKG</sequence>
<protein>
    <recommendedName>
        <fullName evidence="3">Cupin</fullName>
    </recommendedName>
</protein>